<dbReference type="Proteomes" id="UP000186955">
    <property type="component" value="Unassembled WGS sequence"/>
</dbReference>
<reference evidence="1 2" key="1">
    <citation type="submission" date="2016-10" db="EMBL/GenBank/DDBJ databases">
        <title>Genome sequence of the ascomycete fungus Penicillium subrubescens.</title>
        <authorList>
            <person name="De Vries R.P."/>
            <person name="Peng M."/>
            <person name="Dilokpimol A."/>
            <person name="Hilden K."/>
            <person name="Makela M.R."/>
            <person name="Grigoriev I."/>
            <person name="Riley R."/>
            <person name="Granchi Z."/>
        </authorList>
    </citation>
    <scope>NUCLEOTIDE SEQUENCE [LARGE SCALE GENOMIC DNA]</scope>
    <source>
        <strain evidence="1 2">CBS 132785</strain>
    </source>
</reference>
<keyword evidence="2" id="KW-1185">Reference proteome</keyword>
<dbReference type="AlphaFoldDB" id="A0A1Q5UQ53"/>
<dbReference type="EMBL" id="MNBE01000079">
    <property type="protein sequence ID" value="OKP14596.1"/>
    <property type="molecule type" value="Genomic_DNA"/>
</dbReference>
<comment type="caution">
    <text evidence="1">The sequence shown here is derived from an EMBL/GenBank/DDBJ whole genome shotgun (WGS) entry which is preliminary data.</text>
</comment>
<protein>
    <submittedName>
        <fullName evidence="1">Uncharacterized protein</fullName>
    </submittedName>
</protein>
<evidence type="ECO:0000313" key="2">
    <source>
        <dbReference type="Proteomes" id="UP000186955"/>
    </source>
</evidence>
<name>A0A1Q5UQ53_9EURO</name>
<evidence type="ECO:0000313" key="1">
    <source>
        <dbReference type="EMBL" id="OKP14596.1"/>
    </source>
</evidence>
<accession>A0A1Q5UQ53</accession>
<proteinExistence type="predicted"/>
<sequence length="50" mass="5499">MAPKRVTVANSSRPQKSFLSTVYDEATNPENATIVRSLLVFGVCYHSNAQ</sequence>
<organism evidence="1 2">
    <name type="scientific">Penicillium subrubescens</name>
    <dbReference type="NCBI Taxonomy" id="1316194"/>
    <lineage>
        <taxon>Eukaryota</taxon>
        <taxon>Fungi</taxon>
        <taxon>Dikarya</taxon>
        <taxon>Ascomycota</taxon>
        <taxon>Pezizomycotina</taxon>
        <taxon>Eurotiomycetes</taxon>
        <taxon>Eurotiomycetidae</taxon>
        <taxon>Eurotiales</taxon>
        <taxon>Aspergillaceae</taxon>
        <taxon>Penicillium</taxon>
    </lineage>
</organism>
<gene>
    <name evidence="1" type="ORF">PENSUB_13948</name>
</gene>